<accession>A0ABD0MGX8</accession>
<comment type="caution">
    <text evidence="2">The sequence shown here is derived from an EMBL/GenBank/DDBJ whole genome shotgun (WGS) entry which is preliminary data.</text>
</comment>
<reference evidence="2 3" key="1">
    <citation type="submission" date="2024-05" db="EMBL/GenBank/DDBJ databases">
        <title>Genome sequencing and assembly of Indian major carp, Cirrhinus mrigala (Hamilton, 1822).</title>
        <authorList>
            <person name="Mohindra V."/>
            <person name="Chowdhury L.M."/>
            <person name="Lal K."/>
            <person name="Jena J.K."/>
        </authorList>
    </citation>
    <scope>NUCLEOTIDE SEQUENCE [LARGE SCALE GENOMIC DNA]</scope>
    <source>
        <strain evidence="2">CM1030</strain>
        <tissue evidence="2">Blood</tissue>
    </source>
</reference>
<proteinExistence type="predicted"/>
<feature type="compositionally biased region" description="Polar residues" evidence="1">
    <location>
        <begin position="914"/>
        <end position="923"/>
    </location>
</feature>
<protein>
    <recommendedName>
        <fullName evidence="4">Reverse transcriptase domain-containing protein</fullName>
    </recommendedName>
</protein>
<feature type="region of interest" description="Disordered" evidence="1">
    <location>
        <begin position="960"/>
        <end position="987"/>
    </location>
</feature>
<feature type="compositionally biased region" description="Low complexity" evidence="1">
    <location>
        <begin position="96"/>
        <end position="105"/>
    </location>
</feature>
<evidence type="ECO:0000256" key="1">
    <source>
        <dbReference type="SAM" id="MobiDB-lite"/>
    </source>
</evidence>
<feature type="compositionally biased region" description="Low complexity" evidence="1">
    <location>
        <begin position="925"/>
        <end position="940"/>
    </location>
</feature>
<keyword evidence="3" id="KW-1185">Reference proteome</keyword>
<dbReference type="CDD" id="cd09275">
    <property type="entry name" value="RNase_HI_RT_DIRS1"/>
    <property type="match status" value="1"/>
</dbReference>
<dbReference type="PANTHER" id="PTHR33050:SF7">
    <property type="entry name" value="RIBONUCLEASE H"/>
    <property type="match status" value="1"/>
</dbReference>
<dbReference type="InterPro" id="IPR043502">
    <property type="entry name" value="DNA/RNA_pol_sf"/>
</dbReference>
<dbReference type="PANTHER" id="PTHR33050">
    <property type="entry name" value="REVERSE TRANSCRIPTASE DOMAIN-CONTAINING PROTEIN"/>
    <property type="match status" value="1"/>
</dbReference>
<evidence type="ECO:0000313" key="3">
    <source>
        <dbReference type="Proteomes" id="UP001529510"/>
    </source>
</evidence>
<evidence type="ECO:0008006" key="4">
    <source>
        <dbReference type="Google" id="ProtNLM"/>
    </source>
</evidence>
<dbReference type="SUPFAM" id="SSF56672">
    <property type="entry name" value="DNA/RNA polymerases"/>
    <property type="match status" value="1"/>
</dbReference>
<feature type="region of interest" description="Disordered" evidence="1">
    <location>
        <begin position="94"/>
        <end position="126"/>
    </location>
</feature>
<dbReference type="EMBL" id="JAMKFB020000562">
    <property type="protein sequence ID" value="KAL0148900.1"/>
    <property type="molecule type" value="Genomic_DNA"/>
</dbReference>
<feature type="compositionally biased region" description="Low complexity" evidence="1">
    <location>
        <begin position="893"/>
        <end position="904"/>
    </location>
</feature>
<dbReference type="Proteomes" id="UP001529510">
    <property type="component" value="Unassembled WGS sequence"/>
</dbReference>
<evidence type="ECO:0000313" key="2">
    <source>
        <dbReference type="EMBL" id="KAL0148900.1"/>
    </source>
</evidence>
<sequence>MSDSTKAHDKSKPRYRSCVPPCSRYILGGDTHSMCIVCLGADHTESALRSRKALFKEGAFTSIPHRSGPASPEAEQQLHSWGSQLDLLEGMETGELLSPSSPSRSGAHSQGLEACPQFLPPRKRPQRSVFLPPRRPIWKAPHSPQYEELLEVVTRAVAKLNINWPTEKHAEPQQSKLDERFLRNRPPPSHWSLPFFPDLHTEVSRLWARPFLARLFVPTSDYYGNVAGTTESGYRAIPWVEQTLASYLSPEVASSLKAPVLPTKPLRTTSVLVGKGYSVAGQAGACLHTMAVLQAYQANLLKELDEGDETKKDDITELRRVADLSLHATKETTRAIGRSMAAMVAAERHLWLTLSDMNEKDSVFLLDAPLAPSGLFGDAVKSVLDRRRSPRQSSPDGCSTVSVSPQCPHEIIMPTLPVFQSAVVSGEPIPQSLLLRQRSGAGELATPAGVSRTVSSRPVSRDYLAAWKLLPNVSARVLRTVEQGYRIQFGAPPPPFSGVFPTLAGPEQGLVMEQEVDTLLRKDAIEVVPPHDRESGFYRQYFIVPKKDGGLRPILDLRQLNRSLMWLEFRMLTVSQVVSQIRSEDWFVTIDLKDAYFHVSILPRHRKFLRFAFRGRSIPVSGSSVRPSTLPPHFHEITTYLGVVWDSTTMRARLSPARIKSILTAVVRVKEGRSLTVKQFQRLLGLMAAASLQLRPLQWWLRTKGFSTRGNPFRMIKVTWRCLRALDMWKKPWFLSQGPVLGALCRCVTLATNASLTGWGAVMDGHPVRGLWSGRHLTWHINCLEMLAVFQALKHFLPDPIGRHGLLHQPPGRSAFAPLIQAGAPDPCVLPGQTLLTESSSCSWASQHGSRHPVEAGADARGIHASPEVQADLESVWPGSGGPLHDSGECAMSPLVLSDSSSSPGAGCHGTNMAEASSVSLSPDRSAPGGSGESAPGRGPFSFSSPVLAGPSMVLGPDFPSRWLSMGDSRQEGPPLSGGGHHPPPSLGAVEVMGVASEGAHLVASGLSTKVVETILQSRAPSTRKLYALKCTCPEACVKSVQ</sequence>
<gene>
    <name evidence="2" type="ORF">M9458_055704</name>
</gene>
<dbReference type="InterPro" id="IPR052055">
    <property type="entry name" value="Hepadnavirus_pol/RT"/>
</dbReference>
<feature type="region of interest" description="Disordered" evidence="1">
    <location>
        <begin position="874"/>
        <end position="943"/>
    </location>
</feature>
<dbReference type="Gene3D" id="3.30.70.270">
    <property type="match status" value="1"/>
</dbReference>
<dbReference type="Gene3D" id="3.10.10.10">
    <property type="entry name" value="HIV Type 1 Reverse Transcriptase, subunit A, domain 1"/>
    <property type="match status" value="1"/>
</dbReference>
<organism evidence="2 3">
    <name type="scientific">Cirrhinus mrigala</name>
    <name type="common">Mrigala</name>
    <dbReference type="NCBI Taxonomy" id="683832"/>
    <lineage>
        <taxon>Eukaryota</taxon>
        <taxon>Metazoa</taxon>
        <taxon>Chordata</taxon>
        <taxon>Craniata</taxon>
        <taxon>Vertebrata</taxon>
        <taxon>Euteleostomi</taxon>
        <taxon>Actinopterygii</taxon>
        <taxon>Neopterygii</taxon>
        <taxon>Teleostei</taxon>
        <taxon>Ostariophysi</taxon>
        <taxon>Cypriniformes</taxon>
        <taxon>Cyprinidae</taxon>
        <taxon>Labeoninae</taxon>
        <taxon>Labeonini</taxon>
        <taxon>Cirrhinus</taxon>
    </lineage>
</organism>
<dbReference type="AlphaFoldDB" id="A0ABD0MGX8"/>
<dbReference type="InterPro" id="IPR043128">
    <property type="entry name" value="Rev_trsase/Diguanyl_cyclase"/>
</dbReference>
<dbReference type="Gene3D" id="1.10.287.3160">
    <property type="match status" value="1"/>
</dbReference>
<name>A0ABD0MGX8_CIRMR</name>